<dbReference type="AlphaFoldDB" id="A0A8J2X4U5"/>
<evidence type="ECO:0000313" key="3">
    <source>
        <dbReference type="Proteomes" id="UP000789595"/>
    </source>
</evidence>
<accession>A0A8J2X4U5</accession>
<evidence type="ECO:0000256" key="1">
    <source>
        <dbReference type="SAM" id="Coils"/>
    </source>
</evidence>
<keyword evidence="3" id="KW-1185">Reference proteome</keyword>
<feature type="coiled-coil region" evidence="1">
    <location>
        <begin position="12"/>
        <end position="202"/>
    </location>
</feature>
<dbReference type="Proteomes" id="UP000789595">
    <property type="component" value="Unassembled WGS sequence"/>
</dbReference>
<keyword evidence="1" id="KW-0175">Coiled coil</keyword>
<reference evidence="2" key="1">
    <citation type="submission" date="2021-11" db="EMBL/GenBank/DDBJ databases">
        <authorList>
            <consortium name="Genoscope - CEA"/>
            <person name="William W."/>
        </authorList>
    </citation>
    <scope>NUCLEOTIDE SEQUENCE</scope>
</reference>
<proteinExistence type="predicted"/>
<comment type="caution">
    <text evidence="2">The sequence shown here is derived from an EMBL/GenBank/DDBJ whole genome shotgun (WGS) entry which is preliminary data.</text>
</comment>
<organism evidence="2 3">
    <name type="scientific">Pelagomonas calceolata</name>
    <dbReference type="NCBI Taxonomy" id="35677"/>
    <lineage>
        <taxon>Eukaryota</taxon>
        <taxon>Sar</taxon>
        <taxon>Stramenopiles</taxon>
        <taxon>Ochrophyta</taxon>
        <taxon>Pelagophyceae</taxon>
        <taxon>Pelagomonadales</taxon>
        <taxon>Pelagomonadaceae</taxon>
        <taxon>Pelagomonas</taxon>
    </lineage>
</organism>
<evidence type="ECO:0000313" key="2">
    <source>
        <dbReference type="EMBL" id="CAH0379487.1"/>
    </source>
</evidence>
<sequence>MDATALSLDAQLAAEREKKTALETQMRELEAAAQEALDEAKLSNEALNEAKTDLELCKLDLEAAQLEIDERAHAEETKVAQLEAQLRDAQTSATEEERTTLRARVAELEAEQRMADELDELHGHEVDALRNDKEQLQELLKKAEADAVELGRAASCLAAERDEREEANSALKARVFDLESDLKALRRDHKNLRRESSSMQRRIGDPQALRLAEQRFDSSRVDAFAAEARLLACRAAVEEEDVDIVAQATQDVARGVLLAKARVVLAESPQRAFAYYARGASQTSSDDDIGEALASLETLRPLSVKDSDDVVAAAFASANAVAHLCVDIRGQNDSAARNILRELDLWRDEAPNDRGDAAKAAQLAIQVAPAAQAFVEKLIEAAPADDVDATELVEALRAVALAAGATLAKAARTDDYAETLAAASNAFASRKGVLGAVAAAKKRREERAALREAAFEEAAAREDAAQAAAAAAGARRDAALRARRGADERCDAAERRVAALTEALATRDAAAPAAPPSPPPASLAQQFFALAGVTDAPPPPPPAPRDDAFAAAAVDALLPPLPAKPAPPRHAAQLEALARRLENIGRDVAGGAPIPPSAAAFLGIRAEAEALLVVR</sequence>
<name>A0A8J2X4U5_9STRA</name>
<gene>
    <name evidence="2" type="ORF">PECAL_6P11120</name>
</gene>
<protein>
    <submittedName>
        <fullName evidence="2">Uncharacterized protein</fullName>
    </submittedName>
</protein>
<dbReference type="EMBL" id="CAKKNE010000006">
    <property type="protein sequence ID" value="CAH0379487.1"/>
    <property type="molecule type" value="Genomic_DNA"/>
</dbReference>